<proteinExistence type="predicted"/>
<name>A0A835M964_9MAGN</name>
<sequence>GEEEVRNVGVNRKRDSLDEGGVGVNEPWRSVKRAREGELEKGIFHFVIVELNFQNIDDGRLKMKAHCPIVTDVRLKGQAIRVLMCYNPISLCIGLYIVFGGDSLLPNGDVNSDKEVEFLKMVVERQLFSHADLVRAYAYNNAVEGLYRPGYFEALGNIILKMFLLLVLIVDRAKSQSSLPIKYGIDGIDGGSPLLSGRQSNIKSTRQVIHDFLSSEVMHGEGDLLAHLVIVGYEVSYQQCPVLDYDYKVKDLFDDLQNEVRLCRAIQLFKCDTSMLTKMVVPLDTHKKDLVNCGVTLPYLKQAGVPLFDEDGATIVAEDVATGEKELILSLLWNIFVHLQLPLVVDKTLLFEEICKLNGVDTDYMKIDGLNLLEMILQWIQAICQRYNIKIVNFASLMDGKAMWCLIDYYFRHELPCSSFCKAHVTGCEDPNFWSTDCSVAVHNLILSQKLMTMLGSFPEASAYNVCARNERTVVVLLDHFDIHKLLGCSCPSPEVKRLGSHKCFLSSAAPLTPDGLDEYNSKEPLAWLVDKEKLSTSKRCSNINPERSLMPKMLLGISVLQAGNNSNSTICSGTSCSK</sequence>
<dbReference type="Proteomes" id="UP000631114">
    <property type="component" value="Unassembled WGS sequence"/>
</dbReference>
<dbReference type="GO" id="GO:0007051">
    <property type="term" value="P:spindle organization"/>
    <property type="evidence" value="ECO:0007669"/>
    <property type="project" value="TreeGrafter"/>
</dbReference>
<protein>
    <recommendedName>
        <fullName evidence="4">Calponin-homology (CH) domain-containing protein</fullName>
    </recommendedName>
</protein>
<dbReference type="PROSITE" id="PS50021">
    <property type="entry name" value="CH"/>
    <property type="match status" value="1"/>
</dbReference>
<organism evidence="5 6">
    <name type="scientific">Coptis chinensis</name>
    <dbReference type="NCBI Taxonomy" id="261450"/>
    <lineage>
        <taxon>Eukaryota</taxon>
        <taxon>Viridiplantae</taxon>
        <taxon>Streptophyta</taxon>
        <taxon>Embryophyta</taxon>
        <taxon>Tracheophyta</taxon>
        <taxon>Spermatophyta</taxon>
        <taxon>Magnoliopsida</taxon>
        <taxon>Ranunculales</taxon>
        <taxon>Ranunculaceae</taxon>
        <taxon>Coptidoideae</taxon>
        <taxon>Coptis</taxon>
    </lineage>
</organism>
<dbReference type="Gene3D" id="1.10.418.10">
    <property type="entry name" value="Calponin-like domain"/>
    <property type="match status" value="1"/>
</dbReference>
<dbReference type="PANTHER" id="PTHR22706:SF1">
    <property type="entry name" value="ASSEMBLY FACTOR FOR SPINDLE MICROTUBULES"/>
    <property type="match status" value="1"/>
</dbReference>
<evidence type="ECO:0000256" key="1">
    <source>
        <dbReference type="ARBA" id="ARBA00004496"/>
    </source>
</evidence>
<dbReference type="InterPro" id="IPR051185">
    <property type="entry name" value="ASPM"/>
</dbReference>
<dbReference type="PANTHER" id="PTHR22706">
    <property type="entry name" value="ASSEMBLY FACTOR FOR SPINDLE MICROTUBULES"/>
    <property type="match status" value="1"/>
</dbReference>
<keyword evidence="2" id="KW-0963">Cytoplasm</keyword>
<dbReference type="GO" id="GO:0005737">
    <property type="term" value="C:cytoplasm"/>
    <property type="evidence" value="ECO:0007669"/>
    <property type="project" value="UniProtKB-SubCell"/>
</dbReference>
<dbReference type="GO" id="GO:0000922">
    <property type="term" value="C:spindle pole"/>
    <property type="evidence" value="ECO:0007669"/>
    <property type="project" value="TreeGrafter"/>
</dbReference>
<feature type="non-terminal residue" evidence="5">
    <location>
        <position position="1"/>
    </location>
</feature>
<dbReference type="GO" id="GO:0051295">
    <property type="term" value="P:establishment of meiotic spindle localization"/>
    <property type="evidence" value="ECO:0007669"/>
    <property type="project" value="TreeGrafter"/>
</dbReference>
<evidence type="ECO:0000259" key="4">
    <source>
        <dbReference type="PROSITE" id="PS50021"/>
    </source>
</evidence>
<reference evidence="5 6" key="1">
    <citation type="submission" date="2020-10" db="EMBL/GenBank/DDBJ databases">
        <title>The Coptis chinensis genome and diversification of protoberbering-type alkaloids.</title>
        <authorList>
            <person name="Wang B."/>
            <person name="Shu S."/>
            <person name="Song C."/>
            <person name="Liu Y."/>
        </authorList>
    </citation>
    <scope>NUCLEOTIDE SEQUENCE [LARGE SCALE GENOMIC DNA]</scope>
    <source>
        <strain evidence="5">HL-2020</strain>
        <tissue evidence="5">Leaf</tissue>
    </source>
</reference>
<evidence type="ECO:0000313" key="6">
    <source>
        <dbReference type="Proteomes" id="UP000631114"/>
    </source>
</evidence>
<comment type="caution">
    <text evidence="5">The sequence shown here is derived from an EMBL/GenBank/DDBJ whole genome shotgun (WGS) entry which is preliminary data.</text>
</comment>
<dbReference type="EMBL" id="JADFTS010000002">
    <property type="protein sequence ID" value="KAF9618399.1"/>
    <property type="molecule type" value="Genomic_DNA"/>
</dbReference>
<keyword evidence="3" id="KW-0112">Calmodulin-binding</keyword>
<dbReference type="AlphaFoldDB" id="A0A835M964"/>
<dbReference type="GO" id="GO:0005516">
    <property type="term" value="F:calmodulin binding"/>
    <property type="evidence" value="ECO:0007669"/>
    <property type="project" value="UniProtKB-KW"/>
</dbReference>
<gene>
    <name evidence="5" type="ORF">IFM89_001122</name>
</gene>
<keyword evidence="6" id="KW-1185">Reference proteome</keyword>
<accession>A0A835M964</accession>
<dbReference type="GO" id="GO:0000278">
    <property type="term" value="P:mitotic cell cycle"/>
    <property type="evidence" value="ECO:0007669"/>
    <property type="project" value="TreeGrafter"/>
</dbReference>
<dbReference type="InterPro" id="IPR001715">
    <property type="entry name" value="CH_dom"/>
</dbReference>
<evidence type="ECO:0000313" key="5">
    <source>
        <dbReference type="EMBL" id="KAF9618399.1"/>
    </source>
</evidence>
<evidence type="ECO:0000256" key="2">
    <source>
        <dbReference type="ARBA" id="ARBA00022490"/>
    </source>
</evidence>
<dbReference type="SUPFAM" id="SSF47576">
    <property type="entry name" value="Calponin-homology domain, CH-domain"/>
    <property type="match status" value="1"/>
</dbReference>
<evidence type="ECO:0000256" key="3">
    <source>
        <dbReference type="ARBA" id="ARBA00022860"/>
    </source>
</evidence>
<feature type="domain" description="Calponin-homology (CH)" evidence="4">
    <location>
        <begin position="218"/>
        <end position="340"/>
    </location>
</feature>
<dbReference type="InterPro" id="IPR036872">
    <property type="entry name" value="CH_dom_sf"/>
</dbReference>
<comment type="subcellular location">
    <subcellularLocation>
        <location evidence="1">Cytoplasm</location>
    </subcellularLocation>
</comment>
<dbReference type="OrthoDB" id="2148418at2759"/>